<dbReference type="eggNOG" id="COG0652">
    <property type="taxonomic scope" value="Bacteria"/>
</dbReference>
<feature type="signal peptide" evidence="4">
    <location>
        <begin position="1"/>
        <end position="17"/>
    </location>
</feature>
<feature type="chain" id="PRO_5006522776" description="Peptidyl-prolyl cis-trans isomerase" evidence="4">
    <location>
        <begin position="18"/>
        <end position="205"/>
    </location>
</feature>
<dbReference type="STRING" id="177437.HRM2_28550"/>
<dbReference type="PROSITE" id="PS00170">
    <property type="entry name" value="CSA_PPIASE_1"/>
    <property type="match status" value="1"/>
</dbReference>
<dbReference type="HOGENOM" id="CLU_012062_16_4_7"/>
<reference evidence="6 7" key="1">
    <citation type="journal article" date="2009" name="Environ. Microbiol.">
        <title>Genome sequence of Desulfobacterium autotrophicum HRM2, a marine sulfate reducer oxidizing organic carbon completely to carbon dioxide.</title>
        <authorList>
            <person name="Strittmatter A.W."/>
            <person name="Liesegang H."/>
            <person name="Rabus R."/>
            <person name="Decker I."/>
            <person name="Amann J."/>
            <person name="Andres S."/>
            <person name="Henne A."/>
            <person name="Fricke W.F."/>
            <person name="Martinez-Arias R."/>
            <person name="Bartels D."/>
            <person name="Goesmann A."/>
            <person name="Krause L."/>
            <person name="Puehler A."/>
            <person name="Klenk H.P."/>
            <person name="Richter M."/>
            <person name="Schuler M."/>
            <person name="Gloeckner F.O."/>
            <person name="Meyerdierks A."/>
            <person name="Gottschalk G."/>
            <person name="Amann R."/>
        </authorList>
    </citation>
    <scope>NUCLEOTIDE SEQUENCE [LARGE SCALE GENOMIC DNA]</scope>
    <source>
        <strain evidence="7">ATCC 43914 / DSM 3382 / HRM2</strain>
    </source>
</reference>
<dbReference type="EC" id="5.2.1.8" evidence="4"/>
<keyword evidence="3 4" id="KW-0413">Isomerase</keyword>
<dbReference type="PANTHER" id="PTHR45625">
    <property type="entry name" value="PEPTIDYL-PROLYL CIS-TRANS ISOMERASE-RELATED"/>
    <property type="match status" value="1"/>
</dbReference>
<dbReference type="PROSITE" id="PS50072">
    <property type="entry name" value="CSA_PPIASE_2"/>
    <property type="match status" value="1"/>
</dbReference>
<keyword evidence="7" id="KW-1185">Reference proteome</keyword>
<dbReference type="InterPro" id="IPR029000">
    <property type="entry name" value="Cyclophilin-like_dom_sf"/>
</dbReference>
<organism evidence="6 7">
    <name type="scientific">Desulforapulum autotrophicum (strain ATCC 43914 / DSM 3382 / VKM B-1955 / HRM2)</name>
    <name type="common">Desulfobacterium autotrophicum</name>
    <dbReference type="NCBI Taxonomy" id="177437"/>
    <lineage>
        <taxon>Bacteria</taxon>
        <taxon>Pseudomonadati</taxon>
        <taxon>Thermodesulfobacteriota</taxon>
        <taxon>Desulfobacteria</taxon>
        <taxon>Desulfobacterales</taxon>
        <taxon>Desulfobacteraceae</taxon>
        <taxon>Desulforapulum</taxon>
    </lineage>
</organism>
<comment type="function">
    <text evidence="4">PPIases accelerate the folding of proteins. It catalyzes the cis-trans isomerization of proline imidic peptide bonds in oligopeptides.</text>
</comment>
<dbReference type="EMBL" id="CP001087">
    <property type="protein sequence ID" value="ACN15943.1"/>
    <property type="molecule type" value="Genomic_DNA"/>
</dbReference>
<feature type="domain" description="PPIase cyclophilin-type" evidence="5">
    <location>
        <begin position="45"/>
        <end position="167"/>
    </location>
</feature>
<dbReference type="PANTHER" id="PTHR45625:SF4">
    <property type="entry name" value="PEPTIDYLPROLYL ISOMERASE DOMAIN AND WD REPEAT-CONTAINING PROTEIN 1"/>
    <property type="match status" value="1"/>
</dbReference>
<dbReference type="InterPro" id="IPR044666">
    <property type="entry name" value="Cyclophilin_A-like"/>
</dbReference>
<dbReference type="SUPFAM" id="SSF50891">
    <property type="entry name" value="Cyclophilin-like"/>
    <property type="match status" value="1"/>
</dbReference>
<proteinExistence type="inferred from homology"/>
<dbReference type="Proteomes" id="UP000000442">
    <property type="component" value="Chromosome"/>
</dbReference>
<dbReference type="InterPro" id="IPR020892">
    <property type="entry name" value="Cyclophilin-type_PPIase_CS"/>
</dbReference>
<keyword evidence="4" id="KW-0732">Signal</keyword>
<sequence>MASFNRLIILFAVTLMAAVGLETAGAADTPSAPAPVRAVMETTQGTIVLALYAQKTPYTVANFINLANRGYYNGLTFHRVIDNFMIQGGCPFGTGRGGPGYTFKDEFVKDLVHDRPGILSMANAGPGTNGSQFFITHVPTPWLNGKHTIFGSVVSPKDMAVVNAIKKGDKIISVTIEGDISQVMAQCRAKVDQWNLVLDKKFPVK</sequence>
<dbReference type="InterPro" id="IPR002130">
    <property type="entry name" value="Cyclophilin-type_PPIase_dom"/>
</dbReference>
<dbReference type="GO" id="GO:0006457">
    <property type="term" value="P:protein folding"/>
    <property type="evidence" value="ECO:0007669"/>
    <property type="project" value="InterPro"/>
</dbReference>
<dbReference type="Pfam" id="PF00160">
    <property type="entry name" value="Pro_isomerase"/>
    <property type="match status" value="1"/>
</dbReference>
<evidence type="ECO:0000256" key="2">
    <source>
        <dbReference type="ARBA" id="ARBA00023110"/>
    </source>
</evidence>
<accession>C0QJD0</accession>
<name>C0QJD0_DESAH</name>
<comment type="similarity">
    <text evidence="1 4">Belongs to the cyclophilin-type PPIase family.</text>
</comment>
<evidence type="ECO:0000256" key="3">
    <source>
        <dbReference type="ARBA" id="ARBA00023235"/>
    </source>
</evidence>
<gene>
    <name evidence="6" type="primary">ppiB1</name>
    <name evidence="6" type="ordered locus">HRM2_28550</name>
</gene>
<protein>
    <recommendedName>
        <fullName evidence="4">Peptidyl-prolyl cis-trans isomerase</fullName>
        <shortName evidence="4">PPIase</shortName>
        <ecNumber evidence="4">5.2.1.8</ecNumber>
    </recommendedName>
</protein>
<evidence type="ECO:0000313" key="7">
    <source>
        <dbReference type="Proteomes" id="UP000000442"/>
    </source>
</evidence>
<dbReference type="GO" id="GO:0003755">
    <property type="term" value="F:peptidyl-prolyl cis-trans isomerase activity"/>
    <property type="evidence" value="ECO:0007669"/>
    <property type="project" value="UniProtKB-UniRule"/>
</dbReference>
<dbReference type="PRINTS" id="PR00153">
    <property type="entry name" value="CSAPPISMRASE"/>
</dbReference>
<comment type="catalytic activity">
    <reaction evidence="4">
        <text>[protein]-peptidylproline (omega=180) = [protein]-peptidylproline (omega=0)</text>
        <dbReference type="Rhea" id="RHEA:16237"/>
        <dbReference type="Rhea" id="RHEA-COMP:10747"/>
        <dbReference type="Rhea" id="RHEA-COMP:10748"/>
        <dbReference type="ChEBI" id="CHEBI:83833"/>
        <dbReference type="ChEBI" id="CHEBI:83834"/>
        <dbReference type="EC" id="5.2.1.8"/>
    </reaction>
</comment>
<dbReference type="KEGG" id="dat:HRM2_28550"/>
<dbReference type="AlphaFoldDB" id="C0QJD0"/>
<evidence type="ECO:0000256" key="4">
    <source>
        <dbReference type="RuleBase" id="RU363019"/>
    </source>
</evidence>
<evidence type="ECO:0000313" key="6">
    <source>
        <dbReference type="EMBL" id="ACN15943.1"/>
    </source>
</evidence>
<keyword evidence="2 4" id="KW-0697">Rotamase</keyword>
<dbReference type="Gene3D" id="2.40.100.10">
    <property type="entry name" value="Cyclophilin-like"/>
    <property type="match status" value="1"/>
</dbReference>
<dbReference type="CDD" id="cd00317">
    <property type="entry name" value="cyclophilin"/>
    <property type="match status" value="1"/>
</dbReference>
<evidence type="ECO:0000256" key="1">
    <source>
        <dbReference type="ARBA" id="ARBA00007365"/>
    </source>
</evidence>
<evidence type="ECO:0000259" key="5">
    <source>
        <dbReference type="PROSITE" id="PS50072"/>
    </source>
</evidence>